<evidence type="ECO:0000259" key="1">
    <source>
        <dbReference type="Pfam" id="PF08241"/>
    </source>
</evidence>
<dbReference type="InterPro" id="IPR029063">
    <property type="entry name" value="SAM-dependent_MTases_sf"/>
</dbReference>
<dbReference type="Pfam" id="PF08241">
    <property type="entry name" value="Methyltransf_11"/>
    <property type="match status" value="1"/>
</dbReference>
<proteinExistence type="predicted"/>
<dbReference type="Gene3D" id="3.40.50.150">
    <property type="entry name" value="Vaccinia Virus protein VP39"/>
    <property type="match status" value="1"/>
</dbReference>
<keyword evidence="3" id="KW-1185">Reference proteome</keyword>
<dbReference type="EMBL" id="CP115965">
    <property type="protein sequence ID" value="WZW98173.1"/>
    <property type="molecule type" value="Genomic_DNA"/>
</dbReference>
<dbReference type="Proteomes" id="UP001434337">
    <property type="component" value="Chromosome"/>
</dbReference>
<dbReference type="PANTHER" id="PTHR45036">
    <property type="entry name" value="METHYLTRANSFERASE LIKE 7B"/>
    <property type="match status" value="1"/>
</dbReference>
<keyword evidence="2" id="KW-0808">Transferase</keyword>
<dbReference type="PANTHER" id="PTHR45036:SF1">
    <property type="entry name" value="METHYLTRANSFERASE LIKE 7A"/>
    <property type="match status" value="1"/>
</dbReference>
<dbReference type="SUPFAM" id="SSF53335">
    <property type="entry name" value="S-adenosyl-L-methionine-dependent methyltransferases"/>
    <property type="match status" value="1"/>
</dbReference>
<organism evidence="2 3">
    <name type="scientific">Propioniciclava soli</name>
    <dbReference type="NCBI Taxonomy" id="2775081"/>
    <lineage>
        <taxon>Bacteria</taxon>
        <taxon>Bacillati</taxon>
        <taxon>Actinomycetota</taxon>
        <taxon>Actinomycetes</taxon>
        <taxon>Propionibacteriales</taxon>
        <taxon>Propionibacteriaceae</taxon>
        <taxon>Propioniciclava</taxon>
    </lineage>
</organism>
<dbReference type="RefSeq" id="WP_342372298.1">
    <property type="nucleotide sequence ID" value="NZ_CP115965.1"/>
</dbReference>
<dbReference type="GO" id="GO:0032259">
    <property type="term" value="P:methylation"/>
    <property type="evidence" value="ECO:0007669"/>
    <property type="project" value="UniProtKB-KW"/>
</dbReference>
<protein>
    <submittedName>
        <fullName evidence="2">Class I SAM-dependent methyltransferase</fullName>
    </submittedName>
</protein>
<keyword evidence="2" id="KW-0489">Methyltransferase</keyword>
<accession>A0ABZ3C6R1</accession>
<reference evidence="2 3" key="1">
    <citation type="journal article" date="2023" name="Environ Microbiome">
        <title>A coral-associated actinobacterium mitigates coral bleaching under heat stress.</title>
        <authorList>
            <person name="Li J."/>
            <person name="Zou Y."/>
            <person name="Li Q."/>
            <person name="Zhang J."/>
            <person name="Bourne D.G."/>
            <person name="Lyu Y."/>
            <person name="Liu C."/>
            <person name="Zhang S."/>
        </authorList>
    </citation>
    <scope>NUCLEOTIDE SEQUENCE [LARGE SCALE GENOMIC DNA]</scope>
    <source>
        <strain evidence="2 3">SCSIO 13291</strain>
    </source>
</reference>
<evidence type="ECO:0000313" key="2">
    <source>
        <dbReference type="EMBL" id="WZW98173.1"/>
    </source>
</evidence>
<name>A0ABZ3C6R1_9ACTN</name>
<gene>
    <name evidence="2" type="ORF">PCC79_14975</name>
</gene>
<dbReference type="InterPro" id="IPR052356">
    <property type="entry name" value="Thiol_S-MT"/>
</dbReference>
<dbReference type="GO" id="GO:0008168">
    <property type="term" value="F:methyltransferase activity"/>
    <property type="evidence" value="ECO:0007669"/>
    <property type="project" value="UniProtKB-KW"/>
</dbReference>
<feature type="domain" description="Methyltransferase type 11" evidence="1">
    <location>
        <begin position="46"/>
        <end position="139"/>
    </location>
</feature>
<evidence type="ECO:0000313" key="3">
    <source>
        <dbReference type="Proteomes" id="UP001434337"/>
    </source>
</evidence>
<dbReference type="CDD" id="cd02440">
    <property type="entry name" value="AdoMet_MTases"/>
    <property type="match status" value="1"/>
</dbReference>
<dbReference type="InterPro" id="IPR013216">
    <property type="entry name" value="Methyltransf_11"/>
</dbReference>
<sequence>MPTAERSRRFWDRQAATYDQRIAPVERRFFADSRRWVCARADGDVLEVAIGTGLNLPLYPEAVRLTGVDSSPAMLDAAATRAAGLGLTPRLLTGDAHALPFGPASFDTVVCTWALCGMADERRALAEMVRVLRPGGSLLLADHVGSTHAGLRALQRLADLVTGPLQGEYWTRRPLPLLAGLGLTLAETDRLHAGTVERLRALKPC</sequence>